<organism evidence="1 2">
    <name type="scientific">Carnegiea gigantea</name>
    <dbReference type="NCBI Taxonomy" id="171969"/>
    <lineage>
        <taxon>Eukaryota</taxon>
        <taxon>Viridiplantae</taxon>
        <taxon>Streptophyta</taxon>
        <taxon>Embryophyta</taxon>
        <taxon>Tracheophyta</taxon>
        <taxon>Spermatophyta</taxon>
        <taxon>Magnoliopsida</taxon>
        <taxon>eudicotyledons</taxon>
        <taxon>Gunneridae</taxon>
        <taxon>Pentapetalae</taxon>
        <taxon>Caryophyllales</taxon>
        <taxon>Cactineae</taxon>
        <taxon>Cactaceae</taxon>
        <taxon>Cactoideae</taxon>
        <taxon>Echinocereeae</taxon>
        <taxon>Carnegiea</taxon>
    </lineage>
</organism>
<protein>
    <submittedName>
        <fullName evidence="1">Uncharacterized protein</fullName>
    </submittedName>
</protein>
<dbReference type="AlphaFoldDB" id="A0A9Q1KLF6"/>
<accession>A0A9Q1KLF6</accession>
<reference evidence="1" key="1">
    <citation type="submission" date="2022-04" db="EMBL/GenBank/DDBJ databases">
        <title>Carnegiea gigantea Genome sequencing and assembly v2.</title>
        <authorList>
            <person name="Copetti D."/>
            <person name="Sanderson M.J."/>
            <person name="Burquez A."/>
            <person name="Wojciechowski M.F."/>
        </authorList>
    </citation>
    <scope>NUCLEOTIDE SEQUENCE</scope>
    <source>
        <strain evidence="1">SGP5-SGP5p</strain>
        <tissue evidence="1">Aerial part</tissue>
    </source>
</reference>
<proteinExistence type="predicted"/>
<keyword evidence="2" id="KW-1185">Reference proteome</keyword>
<dbReference type="EMBL" id="JAKOGI010000070">
    <property type="protein sequence ID" value="KAJ8445790.1"/>
    <property type="molecule type" value="Genomic_DNA"/>
</dbReference>
<sequence>MPLEGPFPEYVEFANEHGILIRQEVHYEWIPLKCNHCQMFGHDEEHCKKKTEHTTPPTAPRLDTQAKHVENMESAEYAPVIKRKAAHLTQSESPTTQPDSINPFQALQGLNEEEHVEMHSDQELKDFNPCSTSQAGTGLNWPNKQEDVKAFLYSNQISLIGLLETKVRKRKFKKLGPIYSQDGNGITISIKMPEDAFRLLGNRKSTKSES</sequence>
<dbReference type="PANTHER" id="PTHR31286">
    <property type="entry name" value="GLYCINE-RICH CELL WALL STRUCTURAL PROTEIN 1.8-LIKE"/>
    <property type="match status" value="1"/>
</dbReference>
<dbReference type="PANTHER" id="PTHR31286:SF165">
    <property type="entry name" value="DUF4283 DOMAIN-CONTAINING PROTEIN"/>
    <property type="match status" value="1"/>
</dbReference>
<dbReference type="InterPro" id="IPR040256">
    <property type="entry name" value="At4g02000-like"/>
</dbReference>
<dbReference type="OrthoDB" id="1742140at2759"/>
<comment type="caution">
    <text evidence="1">The sequence shown here is derived from an EMBL/GenBank/DDBJ whole genome shotgun (WGS) entry which is preliminary data.</text>
</comment>
<evidence type="ECO:0000313" key="1">
    <source>
        <dbReference type="EMBL" id="KAJ8445790.1"/>
    </source>
</evidence>
<name>A0A9Q1KLF6_9CARY</name>
<dbReference type="Proteomes" id="UP001153076">
    <property type="component" value="Unassembled WGS sequence"/>
</dbReference>
<evidence type="ECO:0000313" key="2">
    <source>
        <dbReference type="Proteomes" id="UP001153076"/>
    </source>
</evidence>
<gene>
    <name evidence="1" type="ORF">Cgig2_027871</name>
</gene>